<feature type="transmembrane region" description="Helical" evidence="1">
    <location>
        <begin position="36"/>
        <end position="55"/>
    </location>
</feature>
<keyword evidence="1" id="KW-0472">Membrane</keyword>
<reference evidence="2" key="1">
    <citation type="submission" date="2021-10" db="EMBL/GenBank/DDBJ databases">
        <title>Novel species in genus Arthrobacter.</title>
        <authorList>
            <person name="Liu Y."/>
        </authorList>
    </citation>
    <scope>NUCLEOTIDE SEQUENCE</scope>
    <source>
        <strain evidence="2">Zg-Y786</strain>
    </source>
</reference>
<protein>
    <submittedName>
        <fullName evidence="2">Uncharacterized protein</fullName>
    </submittedName>
</protein>
<evidence type="ECO:0000313" key="2">
    <source>
        <dbReference type="EMBL" id="MCC3265272.1"/>
    </source>
</evidence>
<evidence type="ECO:0000256" key="1">
    <source>
        <dbReference type="SAM" id="Phobius"/>
    </source>
</evidence>
<feature type="transmembrane region" description="Helical" evidence="1">
    <location>
        <begin position="61"/>
        <end position="79"/>
    </location>
</feature>
<dbReference type="RefSeq" id="WP_227890099.1">
    <property type="nucleotide sequence ID" value="NZ_JAJFZQ010000003.1"/>
</dbReference>
<gene>
    <name evidence="2" type="ORF">LJ752_04310</name>
</gene>
<evidence type="ECO:0000313" key="3">
    <source>
        <dbReference type="Proteomes" id="UP001139168"/>
    </source>
</evidence>
<name>A0ABS8GF59_9MICC</name>
<keyword evidence="1" id="KW-0812">Transmembrane</keyword>
<accession>A0ABS8GF59</accession>
<dbReference type="EMBL" id="JAJFZQ010000003">
    <property type="protein sequence ID" value="MCC3265272.1"/>
    <property type="molecule type" value="Genomic_DNA"/>
</dbReference>
<proteinExistence type="predicted"/>
<organism evidence="2 3">
    <name type="scientific">Arthrobacter gengyunqii</name>
    <dbReference type="NCBI Taxonomy" id="2886940"/>
    <lineage>
        <taxon>Bacteria</taxon>
        <taxon>Bacillati</taxon>
        <taxon>Actinomycetota</taxon>
        <taxon>Actinomycetes</taxon>
        <taxon>Micrococcales</taxon>
        <taxon>Micrococcaceae</taxon>
        <taxon>Arthrobacter</taxon>
    </lineage>
</organism>
<keyword evidence="1" id="KW-1133">Transmembrane helix</keyword>
<comment type="caution">
    <text evidence="2">The sequence shown here is derived from an EMBL/GenBank/DDBJ whole genome shotgun (WGS) entry which is preliminary data.</text>
</comment>
<dbReference type="Proteomes" id="UP001139168">
    <property type="component" value="Unassembled WGS sequence"/>
</dbReference>
<feature type="transmembrane region" description="Helical" evidence="1">
    <location>
        <begin position="99"/>
        <end position="119"/>
    </location>
</feature>
<dbReference type="Gene3D" id="1.20.1250.20">
    <property type="entry name" value="MFS general substrate transporter like domains"/>
    <property type="match status" value="1"/>
</dbReference>
<keyword evidence="3" id="KW-1185">Reference proteome</keyword>
<sequence length="157" mass="16996">MTSDHNKRPSADEAKRALESVNESRQALAAHVRSPAWLYPVQGLTMGLLIAGLVFSKDTGWGSSLVAVAVVFLCLLPLLQSRGRVVVDVYTHPGSRRLAMVYVVAFALIAAAALVLYSFYSWAWLGYGAAGLALILTLVMGPAMDGRLERALQNDHR</sequence>
<feature type="transmembrane region" description="Helical" evidence="1">
    <location>
        <begin position="125"/>
        <end position="144"/>
    </location>
</feature>
<dbReference type="InterPro" id="IPR036259">
    <property type="entry name" value="MFS_trans_sf"/>
</dbReference>